<evidence type="ECO:0000259" key="2">
    <source>
        <dbReference type="Pfam" id="PF13751"/>
    </source>
</evidence>
<reference evidence="3 4" key="1">
    <citation type="submission" date="2019-01" db="EMBL/GenBank/DDBJ databases">
        <title>Draft genome sequences of the type strains of six Macrococcus species.</title>
        <authorList>
            <person name="Mazhar S."/>
            <person name="Altermann E."/>
            <person name="Hill C."/>
            <person name="Mcauliffe O."/>
        </authorList>
    </citation>
    <scope>NUCLEOTIDE SEQUENCE [LARGE SCALE GENOMIC DNA]</scope>
    <source>
        <strain evidence="3 4">CCM4811</strain>
    </source>
</reference>
<dbReference type="EMBL" id="SCWA01000039">
    <property type="protein sequence ID" value="TDL93310.1"/>
    <property type="molecule type" value="Genomic_DNA"/>
</dbReference>
<sequence>YRTINRFRVHPVMDDLLKNLYTNFRAQLTENNLIDEDAIFIDGTKIEANANKYSFVWKKTVLNNQSKAVTRAQLIYEDLYENEIIQEIKNEMDEEFNIDDTPYIDEALTEKIEDLTHKMEQSDDSEERKSIRKERTSLKAGQKEIRAILERNKKYEGQLKILGERNSYSKTDHDAVFMRMKDDHMRNGQLKAGYNIQIATNNQFVLAYDVFPNPTDTKTLIPFLNTYKALYHKFPQHIVADAGYGSESNYEILIDDLQVIPLIPFNMYVKEQSPGYRKDRFNTFNWKYHELEDAFICPQNHPLPFKGYSVRKNGDKEQVSKVYQCDMCQECPLKTQCISAQAAGNKKIFRNNNLEYFKEYTRQKLSDQETGNIYARRKIDVEPVFGYLKAILGFTRMSVRGTAKVKKEIGIALMAVNIRKMAAVGGQIICKNHKKTKK</sequence>
<dbReference type="RefSeq" id="WP_133432852.1">
    <property type="nucleotide sequence ID" value="NZ_SCWA01000039.1"/>
</dbReference>
<evidence type="ECO:0000256" key="1">
    <source>
        <dbReference type="SAM" id="MobiDB-lite"/>
    </source>
</evidence>
<proteinExistence type="predicted"/>
<evidence type="ECO:0000313" key="4">
    <source>
        <dbReference type="Proteomes" id="UP000295310"/>
    </source>
</evidence>
<dbReference type="OrthoDB" id="2236403at2"/>
<name>A0A4R6BAJ6_9STAP</name>
<feature type="region of interest" description="Disordered" evidence="1">
    <location>
        <begin position="117"/>
        <end position="137"/>
    </location>
</feature>
<feature type="non-terminal residue" evidence="3">
    <location>
        <position position="438"/>
    </location>
</feature>
<dbReference type="PANTHER" id="PTHR33408">
    <property type="entry name" value="TRANSPOSASE"/>
    <property type="match status" value="1"/>
</dbReference>
<accession>A0A4R6BAJ6</accession>
<dbReference type="Proteomes" id="UP000295310">
    <property type="component" value="Unassembled WGS sequence"/>
</dbReference>
<organism evidence="3 4">
    <name type="scientific">Macrococcus brunensis</name>
    <dbReference type="NCBI Taxonomy" id="198483"/>
    <lineage>
        <taxon>Bacteria</taxon>
        <taxon>Bacillati</taxon>
        <taxon>Bacillota</taxon>
        <taxon>Bacilli</taxon>
        <taxon>Bacillales</taxon>
        <taxon>Staphylococcaceae</taxon>
        <taxon>Macrococcus</taxon>
    </lineage>
</organism>
<protein>
    <submittedName>
        <fullName evidence="3">IS1182 family transposase</fullName>
    </submittedName>
</protein>
<dbReference type="Pfam" id="PF13751">
    <property type="entry name" value="DDE_Tnp_1_6"/>
    <property type="match status" value="1"/>
</dbReference>
<dbReference type="NCBIfam" id="NF033551">
    <property type="entry name" value="transpos_IS1182"/>
    <property type="match status" value="1"/>
</dbReference>
<gene>
    <name evidence="3" type="ORF">ERX27_11090</name>
</gene>
<dbReference type="InterPro" id="IPR025668">
    <property type="entry name" value="Tnp_DDE_dom"/>
</dbReference>
<feature type="domain" description="Transposase DDE" evidence="2">
    <location>
        <begin position="296"/>
        <end position="422"/>
    </location>
</feature>
<dbReference type="AlphaFoldDB" id="A0A4R6BAJ6"/>
<feature type="non-terminal residue" evidence="3">
    <location>
        <position position="1"/>
    </location>
</feature>
<dbReference type="PANTHER" id="PTHR33408:SF2">
    <property type="entry name" value="TRANSPOSASE DDE DOMAIN-CONTAINING PROTEIN"/>
    <property type="match status" value="1"/>
</dbReference>
<evidence type="ECO:0000313" key="3">
    <source>
        <dbReference type="EMBL" id="TDL93310.1"/>
    </source>
</evidence>
<dbReference type="InterPro" id="IPR047629">
    <property type="entry name" value="IS1182_transpos"/>
</dbReference>
<comment type="caution">
    <text evidence="3">The sequence shown here is derived from an EMBL/GenBank/DDBJ whole genome shotgun (WGS) entry which is preliminary data.</text>
</comment>
<keyword evidence="4" id="KW-1185">Reference proteome</keyword>